<keyword evidence="5" id="KW-0121">Carboxypeptidase</keyword>
<dbReference type="EC" id="3.4.21.-" evidence="5"/>
<comment type="caution">
    <text evidence="5">The sequence shown here is derived from an EMBL/GenBank/DDBJ whole genome shotgun (WGS) entry which is preliminary data.</text>
</comment>
<evidence type="ECO:0000256" key="4">
    <source>
        <dbReference type="SAM" id="Phobius"/>
    </source>
</evidence>
<accession>A0ABS4XIT7</accession>
<feature type="region of interest" description="Disordered" evidence="3">
    <location>
        <begin position="38"/>
        <end position="65"/>
    </location>
</feature>
<evidence type="ECO:0000313" key="5">
    <source>
        <dbReference type="EMBL" id="MBP2388323.1"/>
    </source>
</evidence>
<dbReference type="InterPro" id="IPR012338">
    <property type="entry name" value="Beta-lactam/transpept-like"/>
</dbReference>
<proteinExistence type="inferred from homology"/>
<organism evidence="5 6">
    <name type="scientific">Paeniglutamicibacter kerguelensis</name>
    <dbReference type="NCBI Taxonomy" id="254788"/>
    <lineage>
        <taxon>Bacteria</taxon>
        <taxon>Bacillati</taxon>
        <taxon>Actinomycetota</taxon>
        <taxon>Actinomycetes</taxon>
        <taxon>Micrococcales</taxon>
        <taxon>Micrococcaceae</taxon>
        <taxon>Paeniglutamicibacter</taxon>
    </lineage>
</organism>
<feature type="transmembrane region" description="Helical" evidence="4">
    <location>
        <begin position="12"/>
        <end position="33"/>
    </location>
</feature>
<protein>
    <submittedName>
        <fullName evidence="5">D-alanyl-D-alanine carboxypeptidase/D-alanyl-D-alanine-endopeptidase (Penicillin-binding protein 4)</fullName>
        <ecNumber evidence="5">3.4.16.4</ecNumber>
        <ecNumber evidence="5">3.4.21.-</ecNumber>
    </submittedName>
</protein>
<name>A0ABS4XIT7_9MICC</name>
<dbReference type="SUPFAM" id="SSF56601">
    <property type="entry name" value="beta-lactamase/transpeptidase-like"/>
    <property type="match status" value="1"/>
</dbReference>
<dbReference type="Pfam" id="PF02113">
    <property type="entry name" value="Peptidase_S13"/>
    <property type="match status" value="2"/>
</dbReference>
<evidence type="ECO:0000313" key="6">
    <source>
        <dbReference type="Proteomes" id="UP001296993"/>
    </source>
</evidence>
<dbReference type="EC" id="3.4.16.4" evidence="5"/>
<gene>
    <name evidence="5" type="ORF">JOF47_003834</name>
</gene>
<dbReference type="PANTHER" id="PTHR30023">
    <property type="entry name" value="D-ALANYL-D-ALANINE CARBOXYPEPTIDASE"/>
    <property type="match status" value="1"/>
</dbReference>
<keyword evidence="6" id="KW-1185">Reference proteome</keyword>
<evidence type="ECO:0000256" key="3">
    <source>
        <dbReference type="SAM" id="MobiDB-lite"/>
    </source>
</evidence>
<sequence length="474" mass="48172">MKRARPLWGTWSLVLAIGVALGMVALMLIPVMAGTAAPKPVEPQPAPQVVSPATPTALPPLDPEAPEPEAGVLGAGLDGILSSIEPDSKVSASVVDIATGREIYSRSGSQAGIPASSLKVLTAIAATDVLGEDHRFTTKVLLKDPQTLVLVGGGDVLLGSGKDSTAVSGRAGLETLAARAAKEILKAQAAGQLGPDLALEVDDSLFTGPGLNPAWDESLVTTNNIAIVAPLALYGARADSGPKSPRVKDPAMAAATSFAKSLRTALGAGAKAPRLSTDISRGQAGAGATELASVSSAPLGEQVRFMLEVSDNYVAETLGRLTAIAKGNPGDYQHGAKAVQEKIAELGIRSESLGLVDTSGLADGNRVSPLTLADALKFAATSNHVALRDLSYQLPVAGATGTLGTRLNTASTRGIVRAKTGSLVDVSSLSGITLTKDGRALGFSIMVHSHNGELAPHKDTLDAAATYLTGCGCR</sequence>
<dbReference type="PANTHER" id="PTHR30023:SF0">
    <property type="entry name" value="PENICILLIN-SENSITIVE CARBOXYPEPTIDASE A"/>
    <property type="match status" value="1"/>
</dbReference>
<dbReference type="EMBL" id="JAGIOF010000001">
    <property type="protein sequence ID" value="MBP2388323.1"/>
    <property type="molecule type" value="Genomic_DNA"/>
</dbReference>
<dbReference type="Proteomes" id="UP001296993">
    <property type="component" value="Unassembled WGS sequence"/>
</dbReference>
<comment type="similarity">
    <text evidence="1">Belongs to the peptidase S13 family.</text>
</comment>
<keyword evidence="4" id="KW-0812">Transmembrane</keyword>
<dbReference type="InterPro" id="IPR000667">
    <property type="entry name" value="Peptidase_S13"/>
</dbReference>
<dbReference type="GO" id="GO:0009002">
    <property type="term" value="F:serine-type D-Ala-D-Ala carboxypeptidase activity"/>
    <property type="evidence" value="ECO:0007669"/>
    <property type="project" value="UniProtKB-EC"/>
</dbReference>
<dbReference type="NCBIfam" id="TIGR00666">
    <property type="entry name" value="PBP4"/>
    <property type="match status" value="1"/>
</dbReference>
<dbReference type="RefSeq" id="WP_210001232.1">
    <property type="nucleotide sequence ID" value="NZ_BAAAJY010000024.1"/>
</dbReference>
<dbReference type="Gene3D" id="3.40.710.10">
    <property type="entry name" value="DD-peptidase/beta-lactamase superfamily"/>
    <property type="match status" value="2"/>
</dbReference>
<keyword evidence="4" id="KW-1133">Transmembrane helix</keyword>
<keyword evidence="2 5" id="KW-0378">Hydrolase</keyword>
<reference evidence="5 6" key="1">
    <citation type="submission" date="2021-03" db="EMBL/GenBank/DDBJ databases">
        <title>Sequencing the genomes of 1000 actinobacteria strains.</title>
        <authorList>
            <person name="Klenk H.-P."/>
        </authorList>
    </citation>
    <scope>NUCLEOTIDE SEQUENCE [LARGE SCALE GENOMIC DNA]</scope>
    <source>
        <strain evidence="5 6">DSM 15797</strain>
    </source>
</reference>
<keyword evidence="4" id="KW-0472">Membrane</keyword>
<dbReference type="PRINTS" id="PR00922">
    <property type="entry name" value="DADACBPTASE3"/>
</dbReference>
<keyword evidence="5" id="KW-0645">Protease</keyword>
<evidence type="ECO:0000256" key="1">
    <source>
        <dbReference type="ARBA" id="ARBA00006096"/>
    </source>
</evidence>
<evidence type="ECO:0000256" key="2">
    <source>
        <dbReference type="ARBA" id="ARBA00022801"/>
    </source>
</evidence>